<dbReference type="Pfam" id="PF06804">
    <property type="entry name" value="Lipoprotein_18"/>
    <property type="match status" value="1"/>
</dbReference>
<feature type="region of interest" description="Disordered" evidence="5">
    <location>
        <begin position="212"/>
        <end position="233"/>
    </location>
</feature>
<reference evidence="6 7" key="1">
    <citation type="submission" date="2020-08" db="EMBL/GenBank/DDBJ databases">
        <title>Description of Xenorhabdus lircayensis sp. nov., the symbiotic bacterium associated with the entomopathogenic nematode Steirnernema unicornum.</title>
        <authorList>
            <person name="Castaneda-Alvarez C."/>
            <person name="Prodan S."/>
            <person name="Zamorano A."/>
            <person name="San-Blas E."/>
            <person name="Aballay E."/>
        </authorList>
    </citation>
    <scope>NUCLEOTIDE SEQUENCE [LARGE SCALE GENOMIC DNA]</scope>
    <source>
        <strain evidence="6 7">VLS</strain>
    </source>
</reference>
<comment type="function">
    <text evidence="4">Part of the outer membrane protein assembly complex, which is involved in assembly and insertion of beta-barrel proteins into the outer membrane.</text>
</comment>
<comment type="subcellular location">
    <subcellularLocation>
        <location evidence="4">Cell outer membrane</location>
        <topology evidence="4">Lipid-anchor</topology>
    </subcellularLocation>
</comment>
<keyword evidence="3 4" id="KW-0998">Cell outer membrane</keyword>
<name>A0ABS0U212_9GAMM</name>
<comment type="similarity">
    <text evidence="4">Belongs to the BamC family.</text>
</comment>
<dbReference type="InterPro" id="IPR042268">
    <property type="entry name" value="BamC_C"/>
</dbReference>
<sequence>MATLLQKSKVMKVAGLSLVVFLAACSSDQRYKRQVNGDESYLETPPSKTLNIPAGMTLPLQNGEYSLPSATSTGAVGKELDIRPPLQALALLTGSRVENSAQSSKLLLENTSEYSKLWSQVNNLLAKKNYQISQKDDAAQTLTTDWITWPRTDENIPYQGRYRISVAQQDYQTILSVSNEGLKHGEKDTTDPVEIQRYNVLMLNELAGGLSLQQEEASQNSTKDSGALSVQSGSDNTGLPQIIVRAPYNVVWNRLPYTLESVGMQVTDRTRSTGAIAVTYKERSSSDWKALGVEAPSISEGNYKLQVGDLDNRSSLQFISEKGKPLTQSENDQMVAVLEAAFSKSTDK</sequence>
<accession>A0ABS0U212</accession>
<keyword evidence="2 4" id="KW-0472">Membrane</keyword>
<keyword evidence="4" id="KW-0449">Lipoprotein</keyword>
<dbReference type="Gene3D" id="3.30.530.50">
    <property type="match status" value="1"/>
</dbReference>
<evidence type="ECO:0000256" key="1">
    <source>
        <dbReference type="ARBA" id="ARBA00022729"/>
    </source>
</evidence>
<comment type="caution">
    <text evidence="6">The sequence shown here is derived from an EMBL/GenBank/DDBJ whole genome shotgun (WGS) entry which is preliminary data.</text>
</comment>
<dbReference type="RefSeq" id="WP_198688709.1">
    <property type="nucleotide sequence ID" value="NZ_CAWPUD010000018.1"/>
</dbReference>
<comment type="subunit">
    <text evidence="4">Part of the Bam complex, which is composed of the outer membrane protein BamA, and four lipoproteins BamB, BamC, BamD and BamE.</text>
</comment>
<dbReference type="InterPro" id="IPR010653">
    <property type="entry name" value="NlpB/DapX"/>
</dbReference>
<evidence type="ECO:0000313" key="7">
    <source>
        <dbReference type="Proteomes" id="UP000696184"/>
    </source>
</evidence>
<dbReference type="HAMAP" id="MF_00924">
    <property type="entry name" value="OM_assembly_BamC"/>
    <property type="match status" value="1"/>
</dbReference>
<keyword evidence="7" id="KW-1185">Reference proteome</keyword>
<evidence type="ECO:0000313" key="6">
    <source>
        <dbReference type="EMBL" id="MBI6547924.1"/>
    </source>
</evidence>
<gene>
    <name evidence="4 6" type="primary">bamC</name>
    <name evidence="6" type="ORF">H8A87_04105</name>
</gene>
<evidence type="ECO:0000256" key="3">
    <source>
        <dbReference type="ARBA" id="ARBA00023237"/>
    </source>
</evidence>
<dbReference type="PIRSF" id="PIRSF026343">
    <property type="entry name" value="NlpB"/>
    <property type="match status" value="1"/>
</dbReference>
<dbReference type="EMBL" id="JACOII010000021">
    <property type="protein sequence ID" value="MBI6547924.1"/>
    <property type="molecule type" value="Genomic_DNA"/>
</dbReference>
<dbReference type="PROSITE" id="PS51257">
    <property type="entry name" value="PROKAR_LIPOPROTEIN"/>
    <property type="match status" value="1"/>
</dbReference>
<keyword evidence="1 4" id="KW-0732">Signal</keyword>
<proteinExistence type="inferred from homology"/>
<evidence type="ECO:0000256" key="4">
    <source>
        <dbReference type="HAMAP-Rule" id="MF_00924"/>
    </source>
</evidence>
<organism evidence="6 7">
    <name type="scientific">Xenorhabdus lircayensis</name>
    <dbReference type="NCBI Taxonomy" id="2763499"/>
    <lineage>
        <taxon>Bacteria</taxon>
        <taxon>Pseudomonadati</taxon>
        <taxon>Pseudomonadota</taxon>
        <taxon>Gammaproteobacteria</taxon>
        <taxon>Enterobacterales</taxon>
        <taxon>Morganellaceae</taxon>
        <taxon>Xenorhabdus</taxon>
    </lineage>
</organism>
<evidence type="ECO:0000256" key="5">
    <source>
        <dbReference type="SAM" id="MobiDB-lite"/>
    </source>
</evidence>
<dbReference type="NCBIfam" id="NF008674">
    <property type="entry name" value="PRK11679.1"/>
    <property type="match status" value="1"/>
</dbReference>
<dbReference type="Gene3D" id="3.30.310.170">
    <property type="entry name" value="Outer membrane protein assembly factor BamC"/>
    <property type="match status" value="1"/>
</dbReference>
<dbReference type="Proteomes" id="UP000696184">
    <property type="component" value="Unassembled WGS sequence"/>
</dbReference>
<protein>
    <recommendedName>
        <fullName evidence="4">Outer membrane protein assembly factor BamC</fullName>
    </recommendedName>
</protein>
<dbReference type="InterPro" id="IPR014524">
    <property type="entry name" value="BamC"/>
</dbReference>
<keyword evidence="4" id="KW-0564">Palmitate</keyword>
<evidence type="ECO:0000256" key="2">
    <source>
        <dbReference type="ARBA" id="ARBA00023136"/>
    </source>
</evidence>